<dbReference type="InterPro" id="IPR051608">
    <property type="entry name" value="RQC_Subunit_NEMF"/>
</dbReference>
<dbReference type="HAMAP" id="MF_00844_B">
    <property type="entry name" value="RqcH_B"/>
    <property type="match status" value="1"/>
</dbReference>
<dbReference type="GO" id="GO:0072344">
    <property type="term" value="P:rescue of stalled ribosome"/>
    <property type="evidence" value="ECO:0007669"/>
    <property type="project" value="UniProtKB-UniRule"/>
</dbReference>
<dbReference type="GO" id="GO:0000049">
    <property type="term" value="F:tRNA binding"/>
    <property type="evidence" value="ECO:0007669"/>
    <property type="project" value="UniProtKB-UniRule"/>
</dbReference>
<dbReference type="OrthoDB" id="9766163at2"/>
<dbReference type="STRING" id="1173020.Cha6605_5812"/>
<dbReference type="PANTHER" id="PTHR15239:SF6">
    <property type="entry name" value="RIBOSOME QUALITY CONTROL COMPLEX SUBUNIT NEMF"/>
    <property type="match status" value="1"/>
</dbReference>
<keyword evidence="3 5" id="KW-0694">RNA-binding</keyword>
<dbReference type="InterPro" id="IPR008532">
    <property type="entry name" value="NFACT_RNA-bd"/>
</dbReference>
<evidence type="ECO:0000256" key="4">
    <source>
        <dbReference type="ARBA" id="ARBA00022917"/>
    </source>
</evidence>
<dbReference type="eggNOG" id="COG1293">
    <property type="taxonomic scope" value="Bacteria"/>
</dbReference>
<keyword evidence="2 5" id="KW-0699">rRNA-binding</keyword>
<dbReference type="EMBL" id="CP003600">
    <property type="protein sequence ID" value="AFY96665.1"/>
    <property type="molecule type" value="Genomic_DNA"/>
</dbReference>
<comment type="subunit">
    <text evidence="5">Associates with stalled 50S ribosomal subunits. Binds to RqcP.</text>
</comment>
<dbReference type="RefSeq" id="WP_015162740.1">
    <property type="nucleotide sequence ID" value="NC_019697.1"/>
</dbReference>
<keyword evidence="8" id="KW-1185">Reference proteome</keyword>
<accession>K9UPB8</accession>
<dbReference type="KEGG" id="cmp:Cha6605_5812"/>
<reference evidence="7 8" key="1">
    <citation type="submission" date="2012-05" db="EMBL/GenBank/DDBJ databases">
        <title>Finished chromosome of genome of Chamaesiphon sp. PCC 6605.</title>
        <authorList>
            <consortium name="US DOE Joint Genome Institute"/>
            <person name="Gugger M."/>
            <person name="Coursin T."/>
            <person name="Rippka R."/>
            <person name="Tandeau De Marsac N."/>
            <person name="Huntemann M."/>
            <person name="Wei C.-L."/>
            <person name="Han J."/>
            <person name="Detter J.C."/>
            <person name="Han C."/>
            <person name="Tapia R."/>
            <person name="Chen A."/>
            <person name="Kyrpides N."/>
            <person name="Mavromatis K."/>
            <person name="Markowitz V."/>
            <person name="Szeto E."/>
            <person name="Ivanova N."/>
            <person name="Pagani I."/>
            <person name="Pati A."/>
            <person name="Goodwin L."/>
            <person name="Nordberg H.P."/>
            <person name="Cantor M.N."/>
            <person name="Hua S.X."/>
            <person name="Woyke T."/>
            <person name="Kerfeld C.A."/>
        </authorList>
    </citation>
    <scope>NUCLEOTIDE SEQUENCE [LARGE SCALE GENOMIC DNA]</scope>
    <source>
        <strain evidence="8">ATCC 27169 / PCC 6605</strain>
    </source>
</reference>
<protein>
    <recommendedName>
        <fullName evidence="5">Rqc2 homolog RqcH</fullName>
        <shortName evidence="5">RqcH</shortName>
    </recommendedName>
</protein>
<dbReference type="AlphaFoldDB" id="K9UPB8"/>
<organism evidence="7 8">
    <name type="scientific">Chamaesiphon minutus (strain ATCC 27169 / PCC 6605)</name>
    <dbReference type="NCBI Taxonomy" id="1173020"/>
    <lineage>
        <taxon>Bacteria</taxon>
        <taxon>Bacillati</taxon>
        <taxon>Cyanobacteriota</taxon>
        <taxon>Cyanophyceae</taxon>
        <taxon>Gomontiellales</taxon>
        <taxon>Chamaesiphonaceae</taxon>
        <taxon>Chamaesiphon</taxon>
    </lineage>
</organism>
<evidence type="ECO:0000256" key="5">
    <source>
        <dbReference type="HAMAP-Rule" id="MF_00844"/>
    </source>
</evidence>
<sequence>MQQVDFTTLTAAVRELQSDWVPARVETVYQRDRYTLALGLRTLDKRGWIAISWHPQAARIVITDPPPRIPDTFTLSQQLRSVLGGLAMTGMEMPTPWERLVRLTFATRPGAEALYYLYVEPIGKYSNLTLTDADNLIITTAHQVSNKQSSVRTIETGRPYEVPPSLTDPMPNLEEPIDRWIDRVSLIPDKLNQRLVKSYRGLSTILVNELITAAALDPIQTTDTLSRSDWEKLFEYWLKWLRTLDRVSGYGFHPHLTDKGFSVLGWGDLGTPVATVNKAIETYYTRILDREAFTQLKHQLTQKLSTILAKLRLKANTFKTKLQESTGADEYRNKADLLMAHLQDWRSGMKQIILNDFETGEPVKIELEPEKNAIQNAQFLYKRHQKLKRAKLAVDPLLAEVQAQIDYLEQVEESILQTEEDSNNAREMLQTLLEIKEELVNTGYFPTPVRGASPLGNRSTKAELAETKPRVLKTPSGFELLVGRNNRQNDLLTFKIATDYDLWFHAQEIAGSHGLLRIAPGAVAQEEDLQFTANAVAFYSRARQSQAVPVVYTETKHVYKPKGAKPGMVVYKHEQIIWGHPQNLAASIDPGHP</sequence>
<evidence type="ECO:0000256" key="1">
    <source>
        <dbReference type="ARBA" id="ARBA00022555"/>
    </source>
</evidence>
<comment type="function">
    <text evidence="5">Key component of the ribosome quality control system (RQC), a ribosome-associated complex that mediates the extraction of incompletely synthesized nascent chains from stalled ribosomes and their subsequent degradation. RqcH recruits Ala-charged tRNA, and with RqcP directs the elongation of stalled nascent chains on 50S ribosomal subunits, leading to non-templated C-terminal alanine extensions (Ala tail). The Ala tail promotes nascent chain degradation. May add between 1 and at least 8 Ala residues. Binds to stalled 50S ribosomal subunits.</text>
</comment>
<dbReference type="PANTHER" id="PTHR15239">
    <property type="entry name" value="NUCLEAR EXPORT MEDIATOR FACTOR NEMF"/>
    <property type="match status" value="1"/>
</dbReference>
<evidence type="ECO:0000313" key="7">
    <source>
        <dbReference type="EMBL" id="AFY96665.1"/>
    </source>
</evidence>
<evidence type="ECO:0000313" key="8">
    <source>
        <dbReference type="Proteomes" id="UP000010366"/>
    </source>
</evidence>
<feature type="domain" description="NFACT RNA-binding" evidence="6">
    <location>
        <begin position="471"/>
        <end position="570"/>
    </location>
</feature>
<dbReference type="PATRIC" id="fig|1173020.3.peg.6688"/>
<evidence type="ECO:0000259" key="6">
    <source>
        <dbReference type="Pfam" id="PF05670"/>
    </source>
</evidence>
<dbReference type="GO" id="GO:1990112">
    <property type="term" value="C:RQC complex"/>
    <property type="evidence" value="ECO:0007669"/>
    <property type="project" value="TreeGrafter"/>
</dbReference>
<proteinExistence type="inferred from homology"/>
<dbReference type="Proteomes" id="UP000010366">
    <property type="component" value="Chromosome"/>
</dbReference>
<name>K9UPB8_CHAP6</name>
<evidence type="ECO:0000256" key="3">
    <source>
        <dbReference type="ARBA" id="ARBA00022884"/>
    </source>
</evidence>
<dbReference type="InterPro" id="IPR043682">
    <property type="entry name" value="RqcH_bacterial"/>
</dbReference>
<keyword evidence="4 5" id="KW-0648">Protein biosynthesis</keyword>
<dbReference type="GO" id="GO:0043023">
    <property type="term" value="F:ribosomal large subunit binding"/>
    <property type="evidence" value="ECO:0007669"/>
    <property type="project" value="UniProtKB-UniRule"/>
</dbReference>
<dbReference type="Pfam" id="PF05833">
    <property type="entry name" value="NFACT_N"/>
    <property type="match status" value="1"/>
</dbReference>
<evidence type="ECO:0000256" key="2">
    <source>
        <dbReference type="ARBA" id="ARBA00022730"/>
    </source>
</evidence>
<comment type="similarity">
    <text evidence="5">Belongs to the NEMF family.</text>
</comment>
<dbReference type="Gene3D" id="2.30.310.10">
    <property type="entry name" value="ibrinogen binding protein from staphylococcus aureus domain"/>
    <property type="match status" value="1"/>
</dbReference>
<dbReference type="HOGENOM" id="CLU_022481_1_0_3"/>
<dbReference type="Pfam" id="PF05670">
    <property type="entry name" value="NFACT-R_1"/>
    <property type="match status" value="1"/>
</dbReference>
<dbReference type="GO" id="GO:0019843">
    <property type="term" value="F:rRNA binding"/>
    <property type="evidence" value="ECO:0007669"/>
    <property type="project" value="UniProtKB-UniRule"/>
</dbReference>
<gene>
    <name evidence="5" type="primary">rqcH</name>
    <name evidence="7" type="ORF">Cha6605_5812</name>
</gene>
<keyword evidence="1 5" id="KW-0820">tRNA-binding</keyword>